<accession>A0AAV9VTG9</accession>
<reference evidence="1 2" key="1">
    <citation type="submission" date="2023-08" db="EMBL/GenBank/DDBJ databases">
        <authorList>
            <person name="Palmer J.M."/>
        </authorList>
    </citation>
    <scope>NUCLEOTIDE SEQUENCE [LARGE SCALE GENOMIC DNA]</scope>
    <source>
        <strain evidence="1 2">TWF481</strain>
    </source>
</reference>
<keyword evidence="2" id="KW-1185">Reference proteome</keyword>
<dbReference type="SUPFAM" id="SSF52047">
    <property type="entry name" value="RNI-like"/>
    <property type="match status" value="1"/>
</dbReference>
<evidence type="ECO:0000313" key="2">
    <source>
        <dbReference type="Proteomes" id="UP001370758"/>
    </source>
</evidence>
<comment type="caution">
    <text evidence="1">The sequence shown here is derived from an EMBL/GenBank/DDBJ whole genome shotgun (WGS) entry which is preliminary data.</text>
</comment>
<proteinExistence type="predicted"/>
<dbReference type="EMBL" id="JAVHJL010000011">
    <property type="protein sequence ID" value="KAK6496123.1"/>
    <property type="molecule type" value="Genomic_DNA"/>
</dbReference>
<sequence length="466" mass="54204">MSPIYALPLEILYAIADMGLDEDDLLSLRLVSKILNFRVHDVHLNVVFQTRYVYLVPDSLKNLLNVAKHISQANLRVRRLVISSLETYAFNTLDDPASEFLEMATNTEEFQILRQMYHTSLSFTEDTSRMRRKREHVSYLIFALYRFPFLKEIIFQNGEKHVQIPRSVVNLFHPSLGFKPGRRIPESEHRVIARFFGSEAPLETLERTNIWREVIDAISVAGLRRVQKIGRTNLLGSGVSFASTFSLSPQQMEKYQRSFSNLRKLHLQISVDCYRPEYNERNGHFCNWLDMLGTQLRELTIVKSVGYGPKQAILFPNAIGLPKLQRLHLFDIKLEYGNFREFLRHSEKTLKNVYMEGCKFEDHCEESCKFLKYANLYLPALQDFQIDVSSLCGTRDSVLFLQILRDDRTGTKKYQLLWRRDCRMLITRKESLPDITQLLGGMATGKTFWSFVKSAKGRDPPALKLR</sequence>
<dbReference type="AlphaFoldDB" id="A0AAV9VTG9"/>
<dbReference type="Proteomes" id="UP001370758">
    <property type="component" value="Unassembled WGS sequence"/>
</dbReference>
<gene>
    <name evidence="1" type="ORF">TWF481_002146</name>
</gene>
<evidence type="ECO:0008006" key="3">
    <source>
        <dbReference type="Google" id="ProtNLM"/>
    </source>
</evidence>
<evidence type="ECO:0000313" key="1">
    <source>
        <dbReference type="EMBL" id="KAK6496123.1"/>
    </source>
</evidence>
<name>A0AAV9VTG9_9PEZI</name>
<protein>
    <recommendedName>
        <fullName evidence="3">F-box domain-containing protein</fullName>
    </recommendedName>
</protein>
<organism evidence="1 2">
    <name type="scientific">Arthrobotrys musiformis</name>
    <dbReference type="NCBI Taxonomy" id="47236"/>
    <lineage>
        <taxon>Eukaryota</taxon>
        <taxon>Fungi</taxon>
        <taxon>Dikarya</taxon>
        <taxon>Ascomycota</taxon>
        <taxon>Pezizomycotina</taxon>
        <taxon>Orbiliomycetes</taxon>
        <taxon>Orbiliales</taxon>
        <taxon>Orbiliaceae</taxon>
        <taxon>Arthrobotrys</taxon>
    </lineage>
</organism>